<dbReference type="Gene3D" id="3.90.640.10">
    <property type="entry name" value="Actin, Chain A, domain 4"/>
    <property type="match status" value="1"/>
</dbReference>
<proteinExistence type="inferred from homology"/>
<dbReference type="Gene3D" id="3.30.420.40">
    <property type="match status" value="2"/>
</dbReference>
<organism evidence="12 13">
    <name type="scientific">Lomentospora prolificans</name>
    <dbReference type="NCBI Taxonomy" id="41688"/>
    <lineage>
        <taxon>Eukaryota</taxon>
        <taxon>Fungi</taxon>
        <taxon>Dikarya</taxon>
        <taxon>Ascomycota</taxon>
        <taxon>Pezizomycotina</taxon>
        <taxon>Sordariomycetes</taxon>
        <taxon>Hypocreomycetidae</taxon>
        <taxon>Microascales</taxon>
        <taxon>Microascaceae</taxon>
        <taxon>Lomentospora</taxon>
    </lineage>
</organism>
<dbReference type="EMBL" id="NLAX01000004">
    <property type="protein sequence ID" value="PKS11979.1"/>
    <property type="molecule type" value="Genomic_DNA"/>
</dbReference>
<dbReference type="GO" id="GO:0016579">
    <property type="term" value="P:protein deubiquitination"/>
    <property type="evidence" value="ECO:0007669"/>
    <property type="project" value="TreeGrafter"/>
</dbReference>
<evidence type="ECO:0000313" key="12">
    <source>
        <dbReference type="EMBL" id="PKS11979.1"/>
    </source>
</evidence>
<dbReference type="STRING" id="41688.A0A2N3NHN4"/>
<dbReference type="PROSITE" id="PS00140">
    <property type="entry name" value="UCH_1"/>
    <property type="match status" value="1"/>
</dbReference>
<dbReference type="GO" id="GO:0004843">
    <property type="term" value="F:cysteine-type deubiquitinase activity"/>
    <property type="evidence" value="ECO:0007669"/>
    <property type="project" value="UniProtKB-UniRule"/>
</dbReference>
<evidence type="ECO:0000256" key="7">
    <source>
        <dbReference type="PROSITE-ProRule" id="PRU01393"/>
    </source>
</evidence>
<dbReference type="InterPro" id="IPR043129">
    <property type="entry name" value="ATPase_NBD"/>
</dbReference>
<keyword evidence="13" id="KW-1185">Reference proteome</keyword>
<dbReference type="GO" id="GO:0005737">
    <property type="term" value="C:cytoplasm"/>
    <property type="evidence" value="ECO:0007669"/>
    <property type="project" value="TreeGrafter"/>
</dbReference>
<dbReference type="Gene3D" id="3.40.532.10">
    <property type="entry name" value="Peptidase C12, ubiquitin carboxyl-terminal hydrolase"/>
    <property type="match status" value="1"/>
</dbReference>
<evidence type="ECO:0000259" key="11">
    <source>
        <dbReference type="PROSITE" id="PS52048"/>
    </source>
</evidence>
<dbReference type="InterPro" id="IPR036959">
    <property type="entry name" value="Peptidase_C12_UCH_sf"/>
</dbReference>
<keyword evidence="6 7" id="KW-0788">Thiol protease</keyword>
<feature type="region of interest" description="Disordered" evidence="10">
    <location>
        <begin position="253"/>
        <end position="287"/>
    </location>
</feature>
<dbReference type="InterPro" id="IPR001578">
    <property type="entry name" value="Peptidase_C12_UCH"/>
</dbReference>
<dbReference type="PANTHER" id="PTHR10589:SF17">
    <property type="entry name" value="UBIQUITIN CARBOXYL-TERMINAL HYDROLASE"/>
    <property type="match status" value="1"/>
</dbReference>
<feature type="active site" description="Nucleophile" evidence="7">
    <location>
        <position position="107"/>
    </location>
</feature>
<evidence type="ECO:0000256" key="9">
    <source>
        <dbReference type="RuleBase" id="RU361215"/>
    </source>
</evidence>
<evidence type="ECO:0000256" key="4">
    <source>
        <dbReference type="ARBA" id="ARBA00022786"/>
    </source>
</evidence>
<keyword evidence="5 7" id="KW-0378">Hydrolase</keyword>
<comment type="caution">
    <text evidence="12">The sequence shown here is derived from an EMBL/GenBank/DDBJ whole genome shotgun (WGS) entry which is preliminary data.</text>
</comment>
<dbReference type="GO" id="GO:0006511">
    <property type="term" value="P:ubiquitin-dependent protein catabolic process"/>
    <property type="evidence" value="ECO:0007669"/>
    <property type="project" value="UniProtKB-UniRule"/>
</dbReference>
<feature type="site" description="Important for enzyme activity" evidence="7">
    <location>
        <position position="199"/>
    </location>
</feature>
<evidence type="ECO:0000313" key="13">
    <source>
        <dbReference type="Proteomes" id="UP000233524"/>
    </source>
</evidence>
<dbReference type="Pfam" id="PF00022">
    <property type="entry name" value="Actin"/>
    <property type="match status" value="1"/>
</dbReference>
<dbReference type="AlphaFoldDB" id="A0A2N3NHN4"/>
<feature type="domain" description="UCH catalytic" evidence="11">
    <location>
        <begin position="18"/>
        <end position="247"/>
    </location>
</feature>
<reference evidence="12 13" key="1">
    <citation type="journal article" date="2017" name="G3 (Bethesda)">
        <title>First Draft Genome Sequence of the Pathogenic Fungus Lomentospora prolificans (Formerly Scedosporium prolificans).</title>
        <authorList>
            <person name="Luo R."/>
            <person name="Zimin A."/>
            <person name="Workman R."/>
            <person name="Fan Y."/>
            <person name="Pertea G."/>
            <person name="Grossman N."/>
            <person name="Wear M.P."/>
            <person name="Jia B."/>
            <person name="Miller H."/>
            <person name="Casadevall A."/>
            <person name="Timp W."/>
            <person name="Zhang S.X."/>
            <person name="Salzberg S.L."/>
        </authorList>
    </citation>
    <scope>NUCLEOTIDE SEQUENCE [LARGE SCALE GENOMIC DNA]</scope>
    <source>
        <strain evidence="12 13">JHH-5317</strain>
    </source>
</reference>
<dbReference type="PRINTS" id="PR00707">
    <property type="entry name" value="UBCTHYDRLASE"/>
</dbReference>
<dbReference type="Pfam" id="PF01088">
    <property type="entry name" value="Peptidase_C12"/>
    <property type="match status" value="1"/>
</dbReference>
<comment type="similarity">
    <text evidence="2 7 9">Belongs to the peptidase C12 family.</text>
</comment>
<keyword evidence="3 7" id="KW-0645">Protease</keyword>
<dbReference type="SUPFAM" id="SSF54001">
    <property type="entry name" value="Cysteine proteinases"/>
    <property type="match status" value="1"/>
</dbReference>
<dbReference type="SUPFAM" id="SSF53067">
    <property type="entry name" value="Actin-like ATPase domain"/>
    <property type="match status" value="2"/>
</dbReference>
<dbReference type="EC" id="3.4.19.12" evidence="9"/>
<comment type="catalytic activity">
    <reaction evidence="1 7 9">
        <text>Thiol-dependent hydrolysis of ester, thioester, amide, peptide and isopeptide bonds formed by the C-terminal Gly of ubiquitin (a 76-residue protein attached to proteins as an intracellular targeting signal).</text>
        <dbReference type="EC" id="3.4.19.12"/>
    </reaction>
</comment>
<dbReference type="OrthoDB" id="337660at2759"/>
<protein>
    <recommendedName>
        <fullName evidence="9">Ubiquitin carboxyl-terminal hydrolase</fullName>
        <ecNumber evidence="9">3.4.19.12</ecNumber>
    </recommendedName>
</protein>
<evidence type="ECO:0000256" key="8">
    <source>
        <dbReference type="RuleBase" id="RU000487"/>
    </source>
</evidence>
<dbReference type="Proteomes" id="UP000233524">
    <property type="component" value="Unassembled WGS sequence"/>
</dbReference>
<dbReference type="InterPro" id="IPR038765">
    <property type="entry name" value="Papain-like_cys_pep_sf"/>
</dbReference>
<feature type="site" description="Transition state stabilizer" evidence="7">
    <location>
        <position position="101"/>
    </location>
</feature>
<keyword evidence="4 7" id="KW-0833">Ubl conjugation pathway</keyword>
<dbReference type="SMART" id="SM00268">
    <property type="entry name" value="ACTIN"/>
    <property type="match status" value="1"/>
</dbReference>
<evidence type="ECO:0000256" key="6">
    <source>
        <dbReference type="ARBA" id="ARBA00022807"/>
    </source>
</evidence>
<evidence type="ECO:0000256" key="10">
    <source>
        <dbReference type="SAM" id="MobiDB-lite"/>
    </source>
</evidence>
<dbReference type="PROSITE" id="PS52048">
    <property type="entry name" value="UCH_DOMAIN"/>
    <property type="match status" value="1"/>
</dbReference>
<feature type="active site" description="Proton donor" evidence="7">
    <location>
        <position position="182"/>
    </location>
</feature>
<feature type="region of interest" description="Disordered" evidence="10">
    <location>
        <begin position="530"/>
        <end position="563"/>
    </location>
</feature>
<evidence type="ECO:0000256" key="1">
    <source>
        <dbReference type="ARBA" id="ARBA00000707"/>
    </source>
</evidence>
<dbReference type="VEuPathDB" id="FungiDB:jhhlp_001275"/>
<sequence>MSPNPSRNIPSAKNYKKHFIPLESNPDVFNQLIRLLGAPESLVFEDVFTLDEPEFLPHPAVALVLIFPAGEGYEARLAMEEAARHDNIPGDSGKEVTWFKQTIHNACGLYAILHALSNGESRALIEPDSILSSILERCQGLEPQEQAAVLEDSQELEAAYNQVAAQGDTAAPDNPEDEVYFHYVCFTRSNVNDRLYELDGDRKGPIDRGAVLRPNDDVLSEGGLAVIREYIEREHGNTGFGLMALPEMSAPHRSVTNIRGGQGPGSTVTPSSPHTPPRAAPSAFGSPSTLRAEEDLLVIEIGSRFLRVGFAGDTTPRVQLQLPPEQQRRVGDYRLWTASSEEDWTKRERGSHWGEDYELWRYDVRSIDLGLVEDKLHRLLRDAFSKYLLIDSKPRRIALVLPSSLPLPLLSTTLDLLFNHFHAPIISLLSSATMSTVAAGVRSALIVDLGWAETVVTAVYEYREVSCTRSVRGGKHLVSSLHKVLKDALREQGTAVRETDDNEAEERHILSFGECEDICTRVVWCRPSNKTAQSQPREGEGLPTVQEQDELEHEAPSAARETKTVTIPLQTTRPPTSLRIQFSRLADACENTYFEDRPGAPYSFDDEELPAHWLIYQHLLHLPLDVRATCMSRIVFTGGCSKILGLKGRIYDEVVELARAREWDPVTGRGVEAVRKNLKLRRHGSKLTSGGPTGVLGQDEGDEDGVWHDAANAGPETNAIDEKLDRRKAQAVHGELRAVESLGPWSGASLTCQLKVLAVANVEREAWQLHGVNGASRPADVDVKTQQRQSLGAGGLMRGAAGGQDRAWTLGPWGTL</sequence>
<name>A0A2N3NHN4_9PEZI</name>
<dbReference type="InParanoid" id="A0A2N3NHN4"/>
<gene>
    <name evidence="12" type="ORF">jhhlp_001275</name>
</gene>
<dbReference type="InterPro" id="IPR057254">
    <property type="entry name" value="UCH_AS"/>
</dbReference>
<accession>A0A2N3NHN4</accession>
<evidence type="ECO:0000256" key="5">
    <source>
        <dbReference type="ARBA" id="ARBA00022801"/>
    </source>
</evidence>
<dbReference type="PANTHER" id="PTHR10589">
    <property type="entry name" value="UBIQUITIN CARBOXYL-TERMINAL HYDROLASE"/>
    <property type="match status" value="1"/>
</dbReference>
<evidence type="ECO:0000256" key="3">
    <source>
        <dbReference type="ARBA" id="ARBA00022670"/>
    </source>
</evidence>
<dbReference type="CDD" id="cd09616">
    <property type="entry name" value="Peptidase_C12_UCH_L1_L3"/>
    <property type="match status" value="1"/>
</dbReference>
<feature type="region of interest" description="Disordered" evidence="10">
    <location>
        <begin position="684"/>
        <end position="718"/>
    </location>
</feature>
<evidence type="ECO:0000256" key="2">
    <source>
        <dbReference type="ARBA" id="ARBA00009326"/>
    </source>
</evidence>
<comment type="similarity">
    <text evidence="8">Belongs to the actin family.</text>
</comment>
<dbReference type="InterPro" id="IPR004000">
    <property type="entry name" value="Actin"/>
</dbReference>